<accession>A0ABR2I5P7</accession>
<evidence type="ECO:0000313" key="2">
    <source>
        <dbReference type="Proteomes" id="UP001470230"/>
    </source>
</evidence>
<dbReference type="Proteomes" id="UP001470230">
    <property type="component" value="Unassembled WGS sequence"/>
</dbReference>
<sequence length="131" mass="15054">MTDRFNDDCLKFNNAVNNLINQVAGINSCHCMDEGGLHDQLTALDGLVNNFDSYITSTINPEIQNIWQSFSRFSARVWGANAEQLMAPLDKIETVYTTSRFPLIVELSKFHHSDHFCKIFTSFQRFKKNIM</sequence>
<proteinExistence type="predicted"/>
<evidence type="ECO:0000313" key="1">
    <source>
        <dbReference type="EMBL" id="KAK8857788.1"/>
    </source>
</evidence>
<dbReference type="EMBL" id="JAPFFF010000020">
    <property type="protein sequence ID" value="KAK8857788.1"/>
    <property type="molecule type" value="Genomic_DNA"/>
</dbReference>
<name>A0ABR2I5P7_9EUKA</name>
<gene>
    <name evidence="1" type="ORF">M9Y10_016200</name>
</gene>
<protein>
    <submittedName>
        <fullName evidence="1">Uncharacterized protein</fullName>
    </submittedName>
</protein>
<keyword evidence="2" id="KW-1185">Reference proteome</keyword>
<comment type="caution">
    <text evidence="1">The sequence shown here is derived from an EMBL/GenBank/DDBJ whole genome shotgun (WGS) entry which is preliminary data.</text>
</comment>
<organism evidence="1 2">
    <name type="scientific">Tritrichomonas musculus</name>
    <dbReference type="NCBI Taxonomy" id="1915356"/>
    <lineage>
        <taxon>Eukaryota</taxon>
        <taxon>Metamonada</taxon>
        <taxon>Parabasalia</taxon>
        <taxon>Tritrichomonadida</taxon>
        <taxon>Tritrichomonadidae</taxon>
        <taxon>Tritrichomonas</taxon>
    </lineage>
</organism>
<reference evidence="1 2" key="1">
    <citation type="submission" date="2024-04" db="EMBL/GenBank/DDBJ databases">
        <title>Tritrichomonas musculus Genome.</title>
        <authorList>
            <person name="Alves-Ferreira E."/>
            <person name="Grigg M."/>
            <person name="Lorenzi H."/>
            <person name="Galac M."/>
        </authorList>
    </citation>
    <scope>NUCLEOTIDE SEQUENCE [LARGE SCALE GENOMIC DNA]</scope>
    <source>
        <strain evidence="1 2">EAF2021</strain>
    </source>
</reference>